<dbReference type="InterPro" id="IPR044668">
    <property type="entry name" value="PuuD-like"/>
</dbReference>
<dbReference type="EMBL" id="CP141615">
    <property type="protein sequence ID" value="WRP18021.1"/>
    <property type="molecule type" value="Genomic_DNA"/>
</dbReference>
<dbReference type="RefSeq" id="WP_324717292.1">
    <property type="nucleotide sequence ID" value="NZ_CP141615.1"/>
</dbReference>
<dbReference type="Pfam" id="PF07722">
    <property type="entry name" value="Peptidase_C26"/>
    <property type="match status" value="1"/>
</dbReference>
<dbReference type="InterPro" id="IPR029062">
    <property type="entry name" value="Class_I_gatase-like"/>
</dbReference>
<reference evidence="1 2" key="1">
    <citation type="journal article" date="2024" name="Front. Microbiol.">
        <title>Novel thermophilic genera Geochorda gen. nov. and Carboxydochorda gen. nov. from the deep terrestrial subsurface reveal the ecophysiological diversity in the class Limnochordia.</title>
        <authorList>
            <person name="Karnachuk O.V."/>
            <person name="Lukina A.P."/>
            <person name="Avakyan M.R."/>
            <person name="Kadnikov V.V."/>
            <person name="Begmatov S."/>
            <person name="Beletsky A.V."/>
            <person name="Vlasova K.G."/>
            <person name="Novikov A.A."/>
            <person name="Shcherbakova V.A."/>
            <person name="Mardanov A.V."/>
            <person name="Ravin N.V."/>
        </authorList>
    </citation>
    <scope>NUCLEOTIDE SEQUENCE [LARGE SCALE GENOMIC DNA]</scope>
    <source>
        <strain evidence="1 2">L945</strain>
    </source>
</reference>
<evidence type="ECO:0000313" key="2">
    <source>
        <dbReference type="Proteomes" id="UP001332192"/>
    </source>
</evidence>
<keyword evidence="1" id="KW-0378">Hydrolase</keyword>
<accession>A0ABZ1BZ59</accession>
<dbReference type="SUPFAM" id="SSF52317">
    <property type="entry name" value="Class I glutamine amidotransferase-like"/>
    <property type="match status" value="1"/>
</dbReference>
<dbReference type="PANTHER" id="PTHR43235:SF1">
    <property type="entry name" value="GLUTAMINE AMIDOTRANSFERASE PB2B2.05-RELATED"/>
    <property type="match status" value="1"/>
</dbReference>
<name>A0ABZ1BZ59_9FIRM</name>
<evidence type="ECO:0000313" key="1">
    <source>
        <dbReference type="EMBL" id="WRP18021.1"/>
    </source>
</evidence>
<dbReference type="GO" id="GO:0016787">
    <property type="term" value="F:hydrolase activity"/>
    <property type="evidence" value="ECO:0007669"/>
    <property type="project" value="UniProtKB-KW"/>
</dbReference>
<dbReference type="InterPro" id="IPR011697">
    <property type="entry name" value="Peptidase_C26"/>
</dbReference>
<keyword evidence="2" id="KW-1185">Reference proteome</keyword>
<dbReference type="Proteomes" id="UP001332192">
    <property type="component" value="Chromosome"/>
</dbReference>
<dbReference type="Gene3D" id="3.40.50.880">
    <property type="match status" value="1"/>
</dbReference>
<sequence>MESAGGQRPVIGISAGQLRSKDGTLRASLSRDYVRAVEMAGGLPVLIPVTDDPQLAAAYLDNLDALLLSGGGDVDPHRFGEDAMPELGEVDPERDALEVALAAGAMQRDMPLLGICRGIQVMNVAAGGTLYQDVRAQVPHALLHDQTAPRWFPCHEVRLEPDSLLRQIFQADTLRVNSFHHQAVRVVAPTFRVAAKAKDAVIEGVESREHGFCVGVQWHPECMVDRYPGQRLLFAALVRAARTYRERRASAGVVSGPAPVAGRVAMAARG</sequence>
<protein>
    <submittedName>
        <fullName evidence="1">Gamma-glutamyl-gamma-aminobutyrate hydrolase family protein</fullName>
    </submittedName>
</protein>
<gene>
    <name evidence="1" type="ORF">U7230_03155</name>
</gene>
<dbReference type="PANTHER" id="PTHR43235">
    <property type="entry name" value="GLUTAMINE AMIDOTRANSFERASE PB2B2.05-RELATED"/>
    <property type="match status" value="1"/>
</dbReference>
<dbReference type="PROSITE" id="PS51273">
    <property type="entry name" value="GATASE_TYPE_1"/>
    <property type="match status" value="1"/>
</dbReference>
<proteinExistence type="predicted"/>
<dbReference type="CDD" id="cd01745">
    <property type="entry name" value="GATase1_2"/>
    <property type="match status" value="1"/>
</dbReference>
<organism evidence="1 2">
    <name type="scientific">Carboxydichorda subterranea</name>
    <dbReference type="NCBI Taxonomy" id="3109565"/>
    <lineage>
        <taxon>Bacteria</taxon>
        <taxon>Bacillati</taxon>
        <taxon>Bacillota</taxon>
        <taxon>Limnochordia</taxon>
        <taxon>Limnochordales</taxon>
        <taxon>Geochordaceae</taxon>
        <taxon>Carboxydichorda</taxon>
    </lineage>
</organism>